<dbReference type="Gene3D" id="3.40.50.200">
    <property type="entry name" value="Peptidase S8/S53 domain"/>
    <property type="match status" value="1"/>
</dbReference>
<dbReference type="SUPFAM" id="SSF47090">
    <property type="entry name" value="PGBD-like"/>
    <property type="match status" value="1"/>
</dbReference>
<dbReference type="GO" id="GO:0006508">
    <property type="term" value="P:proteolysis"/>
    <property type="evidence" value="ECO:0007669"/>
    <property type="project" value="UniProtKB-KW"/>
</dbReference>
<evidence type="ECO:0000256" key="3">
    <source>
        <dbReference type="ARBA" id="ARBA00022801"/>
    </source>
</evidence>
<dbReference type="InterPro" id="IPR000209">
    <property type="entry name" value="Peptidase_S8/S53_dom"/>
</dbReference>
<dbReference type="PANTHER" id="PTHR43399">
    <property type="entry name" value="SUBTILISIN-RELATED"/>
    <property type="match status" value="1"/>
</dbReference>
<keyword evidence="2" id="KW-0645">Protease</keyword>
<comment type="caution">
    <text evidence="8">The sequence shown here is derived from an EMBL/GenBank/DDBJ whole genome shotgun (WGS) entry which is preliminary data.</text>
</comment>
<dbReference type="InterPro" id="IPR036365">
    <property type="entry name" value="PGBD-like_sf"/>
</dbReference>
<dbReference type="InterPro" id="IPR023828">
    <property type="entry name" value="Peptidase_S8_Ser-AS"/>
</dbReference>
<name>A0A7V4LCL2_9BACT</name>
<proteinExistence type="inferred from homology"/>
<evidence type="ECO:0000313" key="8">
    <source>
        <dbReference type="EMBL" id="HGS04798.1"/>
    </source>
</evidence>
<evidence type="ECO:0000256" key="1">
    <source>
        <dbReference type="ARBA" id="ARBA00011073"/>
    </source>
</evidence>
<organism evidence="8">
    <name type="scientific">Desulfobacca acetoxidans</name>
    <dbReference type="NCBI Taxonomy" id="60893"/>
    <lineage>
        <taxon>Bacteria</taxon>
        <taxon>Pseudomonadati</taxon>
        <taxon>Thermodesulfobacteriota</taxon>
        <taxon>Desulfobaccia</taxon>
        <taxon>Desulfobaccales</taxon>
        <taxon>Desulfobaccaceae</taxon>
        <taxon>Desulfobacca</taxon>
    </lineage>
</organism>
<dbReference type="SUPFAM" id="SSF52743">
    <property type="entry name" value="Subtilisin-like"/>
    <property type="match status" value="1"/>
</dbReference>
<evidence type="ECO:0000256" key="6">
    <source>
        <dbReference type="SAM" id="MobiDB-lite"/>
    </source>
</evidence>
<evidence type="ECO:0000256" key="5">
    <source>
        <dbReference type="PROSITE-ProRule" id="PRU01240"/>
    </source>
</evidence>
<accession>A0A7V4LCL2</accession>
<dbReference type="EMBL" id="DSXI01000204">
    <property type="protein sequence ID" value="HGS04798.1"/>
    <property type="molecule type" value="Genomic_DNA"/>
</dbReference>
<comment type="similarity">
    <text evidence="1 5">Belongs to the peptidase S8 family.</text>
</comment>
<dbReference type="PANTHER" id="PTHR43399:SF4">
    <property type="entry name" value="CELL WALL-ASSOCIATED PROTEASE"/>
    <property type="match status" value="1"/>
</dbReference>
<sequence>MGAYDAHAPELRLAPFSSAGPTRDGRQKPDLLAPGVNVLGARSAPPEGWGADLPRLTRQSGTSFAAPQVTGTIALMFEAAAQPLDIHTTRRLLLAHTREPHFPPSERPRLGSGLLDVARAVAAVKEGGTAMTRSTVTLPEPEAEPVPHAFERGAEDGWPEREGPEALSPETEDHLLERGASPAATAPIPSAAELLELAEAALPAAAGLAPGAWLARLLSEAGLVEGGQPALAEALKPEHLFAALARGRTVPSNFPYANHFQVIGAPGQNLRVRLRPGDLLVRIAPGEFGLGHLAVIASPHLIHRRDLAGHGLAGESQLPGWYVQVVEGGRFPHPRAHAFARRLLDAEGRLLPYQLLLRPESSGSASRWGVGEAAAGEGLPPCQSEGTENYQVNWWDLRLAPEVLEQTAPPELVRLLNYLGVSYPTFAPHEGRYFQVLTGHLRRHGVLAATESVDRNNFQEVIRDFQRRRGLGQDGLPGEDTLWYLQHDWAASRNLTIARVDADRHPGSEGYDHFCLREDAASAYRALRQEVTGQGGIITSAGGLRSLGAAVTAGRSPTSMHYTGLALDLATDTGMRNPARDPYLITQDGRKWRVWCTSDQAQEVSLDAVVWQNGQTSTRRVQARAFDFTALANQHGFANIGPRQNFPAHYMSAEWWHFQYEAALTPFISQFGIELLSLKMYNETILQCHRNIWDNRKRIFKRQRNGWF</sequence>
<dbReference type="InterPro" id="IPR036852">
    <property type="entry name" value="Peptidase_S8/S53_dom_sf"/>
</dbReference>
<dbReference type="AlphaFoldDB" id="A0A7V4LCL2"/>
<dbReference type="InterPro" id="IPR051048">
    <property type="entry name" value="Peptidase_S8/S53_subtilisin"/>
</dbReference>
<gene>
    <name evidence="8" type="ORF">ENT08_03540</name>
</gene>
<feature type="compositionally biased region" description="Basic and acidic residues" evidence="6">
    <location>
        <begin position="153"/>
        <end position="164"/>
    </location>
</feature>
<comment type="caution">
    <text evidence="5">Lacks conserved residue(s) required for the propagation of feature annotation.</text>
</comment>
<dbReference type="SUPFAM" id="SSF55166">
    <property type="entry name" value="Hedgehog/DD-peptidase"/>
    <property type="match status" value="1"/>
</dbReference>
<evidence type="ECO:0000256" key="2">
    <source>
        <dbReference type="ARBA" id="ARBA00022670"/>
    </source>
</evidence>
<evidence type="ECO:0000259" key="7">
    <source>
        <dbReference type="Pfam" id="PF00082"/>
    </source>
</evidence>
<dbReference type="InterPro" id="IPR009045">
    <property type="entry name" value="Zn_M74/Hedgehog-like"/>
</dbReference>
<dbReference type="PROSITE" id="PS51892">
    <property type="entry name" value="SUBTILASE"/>
    <property type="match status" value="1"/>
</dbReference>
<reference evidence="8" key="1">
    <citation type="journal article" date="2020" name="mSystems">
        <title>Genome- and Community-Level Interaction Insights into Carbon Utilization and Element Cycling Functions of Hydrothermarchaeota in Hydrothermal Sediment.</title>
        <authorList>
            <person name="Zhou Z."/>
            <person name="Liu Y."/>
            <person name="Xu W."/>
            <person name="Pan J."/>
            <person name="Luo Z.H."/>
            <person name="Li M."/>
        </authorList>
    </citation>
    <scope>NUCLEOTIDE SEQUENCE [LARGE SCALE GENOMIC DNA]</scope>
    <source>
        <strain evidence="8">SpSt-548</strain>
    </source>
</reference>
<protein>
    <recommendedName>
        <fullName evidence="7">Peptidase S8/S53 domain-containing protein</fullName>
    </recommendedName>
</protein>
<dbReference type="Pfam" id="PF00082">
    <property type="entry name" value="Peptidase_S8"/>
    <property type="match status" value="1"/>
</dbReference>
<keyword evidence="4" id="KW-0720">Serine protease</keyword>
<dbReference type="GO" id="GO:0004252">
    <property type="term" value="F:serine-type endopeptidase activity"/>
    <property type="evidence" value="ECO:0007669"/>
    <property type="project" value="InterPro"/>
</dbReference>
<keyword evidence="3" id="KW-0378">Hydrolase</keyword>
<feature type="domain" description="Peptidase S8/S53" evidence="7">
    <location>
        <begin position="8"/>
        <end position="97"/>
    </location>
</feature>
<evidence type="ECO:0000256" key="4">
    <source>
        <dbReference type="ARBA" id="ARBA00022825"/>
    </source>
</evidence>
<dbReference type="PROSITE" id="PS00138">
    <property type="entry name" value="SUBTILASE_SER"/>
    <property type="match status" value="1"/>
</dbReference>
<feature type="region of interest" description="Disordered" evidence="6">
    <location>
        <begin position="153"/>
        <end position="173"/>
    </location>
</feature>